<sequence length="76" mass="8215">MVLNVAKNASMLKISNSMNDASATRSSYSAGLSYSYDCNKAGVQFLQPPCHVTDVLDLVKPSSRHDERKGLPTLNA</sequence>
<gene>
    <name evidence="1" type="ORF">CEXT_490391</name>
</gene>
<evidence type="ECO:0000313" key="1">
    <source>
        <dbReference type="EMBL" id="GIY19569.1"/>
    </source>
</evidence>
<accession>A0AAV4RG37</accession>
<comment type="caution">
    <text evidence="1">The sequence shown here is derived from an EMBL/GenBank/DDBJ whole genome shotgun (WGS) entry which is preliminary data.</text>
</comment>
<organism evidence="1 2">
    <name type="scientific">Caerostris extrusa</name>
    <name type="common">Bark spider</name>
    <name type="synonym">Caerostris bankana</name>
    <dbReference type="NCBI Taxonomy" id="172846"/>
    <lineage>
        <taxon>Eukaryota</taxon>
        <taxon>Metazoa</taxon>
        <taxon>Ecdysozoa</taxon>
        <taxon>Arthropoda</taxon>
        <taxon>Chelicerata</taxon>
        <taxon>Arachnida</taxon>
        <taxon>Araneae</taxon>
        <taxon>Araneomorphae</taxon>
        <taxon>Entelegynae</taxon>
        <taxon>Araneoidea</taxon>
        <taxon>Araneidae</taxon>
        <taxon>Caerostris</taxon>
    </lineage>
</organism>
<dbReference type="EMBL" id="BPLR01007774">
    <property type="protein sequence ID" value="GIY19569.1"/>
    <property type="molecule type" value="Genomic_DNA"/>
</dbReference>
<evidence type="ECO:0000313" key="2">
    <source>
        <dbReference type="Proteomes" id="UP001054945"/>
    </source>
</evidence>
<proteinExistence type="predicted"/>
<protein>
    <submittedName>
        <fullName evidence="1">Uncharacterized protein</fullName>
    </submittedName>
</protein>
<keyword evidence="2" id="KW-1185">Reference proteome</keyword>
<name>A0AAV4RG37_CAEEX</name>
<dbReference type="AlphaFoldDB" id="A0AAV4RG37"/>
<dbReference type="Proteomes" id="UP001054945">
    <property type="component" value="Unassembled WGS sequence"/>
</dbReference>
<reference evidence="1 2" key="1">
    <citation type="submission" date="2021-06" db="EMBL/GenBank/DDBJ databases">
        <title>Caerostris extrusa draft genome.</title>
        <authorList>
            <person name="Kono N."/>
            <person name="Arakawa K."/>
        </authorList>
    </citation>
    <scope>NUCLEOTIDE SEQUENCE [LARGE SCALE GENOMIC DNA]</scope>
</reference>